<proteinExistence type="predicted"/>
<feature type="non-terminal residue" evidence="1">
    <location>
        <position position="180"/>
    </location>
</feature>
<dbReference type="OrthoDB" id="98645at2759"/>
<name>A0A225UNI5_9STRA</name>
<sequence>MSESELLAWGIVVRHAFMPPEETKASAHETDQTTSLLEQLKRQSVQIDVLILQNTSLPPEMLLSVSSLPPGTPPQPVLLATRLKKKGSQLLAAAWFQWYTAEPRVIASPAIKKTKLYELRHTVRYMILFLPLGFALDPSTPAYKDELLALGEKAQGNALHFLKAHGSSALALGTALKALR</sequence>
<comment type="caution">
    <text evidence="1">The sequence shown here is derived from an EMBL/GenBank/DDBJ whole genome shotgun (WGS) entry which is preliminary data.</text>
</comment>
<evidence type="ECO:0000313" key="2">
    <source>
        <dbReference type="Proteomes" id="UP000198211"/>
    </source>
</evidence>
<dbReference type="AlphaFoldDB" id="A0A225UNI5"/>
<dbReference type="STRING" id="4795.A0A225UNI5"/>
<evidence type="ECO:0000313" key="1">
    <source>
        <dbReference type="EMBL" id="OWY94553.1"/>
    </source>
</evidence>
<organism evidence="1 2">
    <name type="scientific">Phytophthora megakarya</name>
    <dbReference type="NCBI Taxonomy" id="4795"/>
    <lineage>
        <taxon>Eukaryota</taxon>
        <taxon>Sar</taxon>
        <taxon>Stramenopiles</taxon>
        <taxon>Oomycota</taxon>
        <taxon>Peronosporomycetes</taxon>
        <taxon>Peronosporales</taxon>
        <taxon>Peronosporaceae</taxon>
        <taxon>Phytophthora</taxon>
    </lineage>
</organism>
<protein>
    <submittedName>
        <fullName evidence="1">Uncharacterized protein</fullName>
    </submittedName>
</protein>
<gene>
    <name evidence="1" type="ORF">PHMEG_00035681</name>
</gene>
<keyword evidence="2" id="KW-1185">Reference proteome</keyword>
<accession>A0A225UNI5</accession>
<dbReference type="EMBL" id="NBNE01014185">
    <property type="protein sequence ID" value="OWY94553.1"/>
    <property type="molecule type" value="Genomic_DNA"/>
</dbReference>
<dbReference type="Proteomes" id="UP000198211">
    <property type="component" value="Unassembled WGS sequence"/>
</dbReference>
<reference evidence="2" key="1">
    <citation type="submission" date="2017-03" db="EMBL/GenBank/DDBJ databases">
        <title>Phytopthora megakarya and P. palmivora, two closely related causual agents of cacao black pod achieved similar genome size and gene model numbers by different mechanisms.</title>
        <authorList>
            <person name="Ali S."/>
            <person name="Shao J."/>
            <person name="Larry D.J."/>
            <person name="Kronmiller B."/>
            <person name="Shen D."/>
            <person name="Strem M.D."/>
            <person name="Melnick R.L."/>
            <person name="Guiltinan M.J."/>
            <person name="Tyler B.M."/>
            <person name="Meinhardt L.W."/>
            <person name="Bailey B.A."/>
        </authorList>
    </citation>
    <scope>NUCLEOTIDE SEQUENCE [LARGE SCALE GENOMIC DNA]</scope>
    <source>
        <strain evidence="2">zdho120</strain>
    </source>
</reference>